<feature type="compositionally biased region" description="Basic and acidic residues" evidence="1">
    <location>
        <begin position="209"/>
        <end position="219"/>
    </location>
</feature>
<gene>
    <name evidence="4" type="primary">LOC116953584</name>
</gene>
<evidence type="ECO:0000313" key="4">
    <source>
        <dbReference type="RefSeq" id="XP_032829801.1"/>
    </source>
</evidence>
<reference evidence="4" key="1">
    <citation type="submission" date="2025-08" db="UniProtKB">
        <authorList>
            <consortium name="RefSeq"/>
        </authorList>
    </citation>
    <scope>IDENTIFICATION</scope>
    <source>
        <tissue evidence="4">Sperm</tissue>
    </source>
</reference>
<dbReference type="InterPro" id="IPR053858">
    <property type="entry name" value="Arb2_dom"/>
</dbReference>
<dbReference type="Proteomes" id="UP001318040">
    <property type="component" value="Chromosome 52"/>
</dbReference>
<feature type="compositionally biased region" description="Basic and acidic residues" evidence="1">
    <location>
        <begin position="233"/>
        <end position="242"/>
    </location>
</feature>
<dbReference type="PANTHER" id="PTHR21357:SF4">
    <property type="entry name" value="FAM172 FAMILY PROTEIN HOMOLOG CG10038"/>
    <property type="match status" value="1"/>
</dbReference>
<protein>
    <submittedName>
        <fullName evidence="4">Uncharacterized protein LOC116953584</fullName>
    </submittedName>
</protein>
<feature type="domain" description="Arb2" evidence="2">
    <location>
        <begin position="55"/>
        <end position="347"/>
    </location>
</feature>
<sequence>MSIQGHLTNLIWGLFGFSWWGCRRLIQLPKLLLCWVSSLLYLTQEMGEPFEKYRTIADFGYEFNEDRQLRNIQDGSRFQFNFYNNRGRDQRRYEALGEVITEHVYELLEKECGLEKHYVPVEAINDNEPFSFIFMSPGALQQEKLLLLVHGSGVVRAGQWARRLIINDCLDSGTQIPYIKRAMEKGYGVVVLNTNDNRIDGERLERERKRMEAAKKDPQAETTESEAVSDLENLEKDKHESDVESGTGRQILHRKYHYVRENENPEKHMNYVWEHFVDKSVAKQIFIVAHSYGGVAVVNLVINNPVVLDRLSAVAFTDSVHGFYGGNRRVLNWFKKNSVNWVSSSEELNTRIIGYRDEDCMLLSAGTMQHEMTSYSAYESVFKYFDDKLDNPNYQPGMHERDVQLEVMEASMADFDDDDVMSFDHGAPHTEKGGDEPGVRDDVARKSAEENERDEELGGDTEAECAAPVREDKKRSGSHKDDKEEEAGTKLMEEEEEEQGMNRRRDSQPTKPEVKSESDHEVDRTATAAEAATGTNDDGGSATIPDAAPTQAAGGDEDDPMELQTAAMAEKSVEAEETGGSDPEVNGTKGGEAKAVDVEMPVRGSTPASSAEHGNAERVEQAKVQHEARGQLGMPQRDGTAMETNGTEKRGEHRDDARRLPAAAGKGNEKAGDEETGNADAETAAADGGTGTGEASMIDLGATKDETDAASEPESQQEETGGTEEAELSLHEDL</sequence>
<dbReference type="GO" id="GO:0005634">
    <property type="term" value="C:nucleus"/>
    <property type="evidence" value="ECO:0007669"/>
    <property type="project" value="TreeGrafter"/>
</dbReference>
<name>A0AAJ7U6Z1_PETMA</name>
<feature type="region of interest" description="Disordered" evidence="1">
    <location>
        <begin position="209"/>
        <end position="247"/>
    </location>
</feature>
<dbReference type="Pfam" id="PF22749">
    <property type="entry name" value="Arb2"/>
    <property type="match status" value="1"/>
</dbReference>
<feature type="compositionally biased region" description="Low complexity" evidence="1">
    <location>
        <begin position="678"/>
        <end position="687"/>
    </location>
</feature>
<dbReference type="GO" id="GO:0035197">
    <property type="term" value="F:siRNA binding"/>
    <property type="evidence" value="ECO:0007669"/>
    <property type="project" value="TreeGrafter"/>
</dbReference>
<accession>A0AAJ7U6Z1</accession>
<dbReference type="SUPFAM" id="SSF53474">
    <property type="entry name" value="alpha/beta-Hydrolases"/>
    <property type="match status" value="1"/>
</dbReference>
<feature type="compositionally biased region" description="Acidic residues" evidence="1">
    <location>
        <begin position="708"/>
        <end position="727"/>
    </location>
</feature>
<feature type="region of interest" description="Disordered" evidence="1">
    <location>
        <begin position="418"/>
        <end position="734"/>
    </location>
</feature>
<organism evidence="3 4">
    <name type="scientific">Petromyzon marinus</name>
    <name type="common">Sea lamprey</name>
    <dbReference type="NCBI Taxonomy" id="7757"/>
    <lineage>
        <taxon>Eukaryota</taxon>
        <taxon>Metazoa</taxon>
        <taxon>Chordata</taxon>
        <taxon>Craniata</taxon>
        <taxon>Vertebrata</taxon>
        <taxon>Cyclostomata</taxon>
        <taxon>Hyperoartia</taxon>
        <taxon>Petromyzontiformes</taxon>
        <taxon>Petromyzontidae</taxon>
        <taxon>Petromyzon</taxon>
    </lineage>
</organism>
<evidence type="ECO:0000256" key="1">
    <source>
        <dbReference type="SAM" id="MobiDB-lite"/>
    </source>
</evidence>
<dbReference type="AlphaFoldDB" id="A0AAJ7U6Z1"/>
<feature type="compositionally biased region" description="Low complexity" evidence="1">
    <location>
        <begin position="525"/>
        <end position="535"/>
    </location>
</feature>
<feature type="compositionally biased region" description="Acidic residues" evidence="1">
    <location>
        <begin position="451"/>
        <end position="463"/>
    </location>
</feature>
<keyword evidence="3" id="KW-1185">Reference proteome</keyword>
<dbReference type="GeneID" id="116953584"/>
<dbReference type="KEGG" id="pmrn:116953584"/>
<feature type="compositionally biased region" description="Basic and acidic residues" evidence="1">
    <location>
        <begin position="426"/>
        <end position="450"/>
    </location>
</feature>
<evidence type="ECO:0000259" key="2">
    <source>
        <dbReference type="Pfam" id="PF22749"/>
    </source>
</evidence>
<dbReference type="InterPro" id="IPR048263">
    <property type="entry name" value="Arb2"/>
</dbReference>
<evidence type="ECO:0000313" key="3">
    <source>
        <dbReference type="Proteomes" id="UP001318040"/>
    </source>
</evidence>
<feature type="compositionally biased region" description="Basic and acidic residues" evidence="1">
    <location>
        <begin position="646"/>
        <end position="659"/>
    </location>
</feature>
<dbReference type="RefSeq" id="XP_032829801.1">
    <property type="nucleotide sequence ID" value="XM_032973910.1"/>
</dbReference>
<dbReference type="PANTHER" id="PTHR21357">
    <property type="entry name" value="FAM172 FAMILY PROTEIN HOMOLOG CG10038"/>
    <property type="match status" value="1"/>
</dbReference>
<proteinExistence type="predicted"/>
<feature type="compositionally biased region" description="Basic and acidic residues" evidence="1">
    <location>
        <begin position="614"/>
        <end position="629"/>
    </location>
</feature>
<feature type="compositionally biased region" description="Basic and acidic residues" evidence="1">
    <location>
        <begin position="500"/>
        <end position="524"/>
    </location>
</feature>
<feature type="compositionally biased region" description="Basic and acidic residues" evidence="1">
    <location>
        <begin position="469"/>
        <end position="492"/>
    </location>
</feature>
<dbReference type="GO" id="GO:0031048">
    <property type="term" value="P:regulatory ncRNA-mediated heterochromatin formation"/>
    <property type="evidence" value="ECO:0007669"/>
    <property type="project" value="TreeGrafter"/>
</dbReference>
<dbReference type="InterPro" id="IPR029058">
    <property type="entry name" value="AB_hydrolase_fold"/>
</dbReference>